<dbReference type="AlphaFoldDB" id="A0A1Q3ADN8"/>
<dbReference type="Proteomes" id="UP000187013">
    <property type="component" value="Unassembled WGS sequence"/>
</dbReference>
<evidence type="ECO:0000313" key="3">
    <source>
        <dbReference type="Proteomes" id="UP000187013"/>
    </source>
</evidence>
<gene>
    <name evidence="2" type="ORF">ZYGR_0AK02620</name>
</gene>
<dbReference type="Pfam" id="PF11957">
    <property type="entry name" value="efThoc1"/>
    <property type="match status" value="1"/>
</dbReference>
<proteinExistence type="predicted"/>
<name>A0A1Q3ADN8_ZYGRO</name>
<feature type="compositionally biased region" description="Basic and acidic residues" evidence="1">
    <location>
        <begin position="766"/>
        <end position="784"/>
    </location>
</feature>
<sequence>MVLLDSHIQQCVDFVSPIIKLIAENTADVINSPLNSNSFESELLEFNWEPLLNSKIGKSDLLTDLVLKRLVTDLLSSEDVHDDLTLHVKKCSVILDFCFHSKQYREKPTSWIVVYFELFSTIFDMLNWPNATLKFWPYVESRMDWFKMGNSLEPLPFGSTNMISYKQPLYDKLRHWNDLLKMVQNNSSLNTPLDNIMSYKLTKFLSELLPLHEESNFNRSALISTKQGSGNPWNKTISSATKRDNSSENVFATDYNYVFDNLLTCPLEFAFRPTEHKVDLDKVLSNLLDSIFETEEDFYRGIKNSHKKLVDINEKLNHQYPCEYEYSPKTQPSYLKNSSRLMEEREAFWHKFCSLRVSTVDMLQPTLLDVSTANPDTLYIQMMETDNDFYRKQFLLQLYFTINMVRQIVTLPEVEKFYKLCYQKEKPSRSINFDNLDETNRRKTSALCNHILDNRISKFYRHRDPPLASLLQRLAAKDKKFLEAKADGFKVFQSFQVLEHSLEPLTFNYAFKKFGFVEMGNKLVNNVWKINTGLDKIKRPQGSVKELYDSLHEKFNSGEPVTPSTEYDDKVIKEWQYLRSLRPQYLFEFNKVDENVGIKGLFDPSLMESQKKKKRELFQSILQETRRPHMSKLEEARNYIAEKQRKKRAHEEEMEENSHKKAKVESPEGPTTNPEQAGELIESKSSEGPAETFEKTLSQPVPSETIEETKEPKGEYKEQSHEQFQNQEQIQKESHQQDPDQARQQEHVQKDTQEQEQGQDQTQKQTLEEFKKPEQAKDIPEKNTEVSSGQESEVPPQIPPTTTDINEQEGKDTKEDPQDGNQAVAVDRSVPAIQASDKPSAPSQPEDGNTSS</sequence>
<feature type="compositionally biased region" description="Basic and acidic residues" evidence="1">
    <location>
        <begin position="730"/>
        <end position="753"/>
    </location>
</feature>
<feature type="compositionally biased region" description="Basic and acidic residues" evidence="1">
    <location>
        <begin position="707"/>
        <end position="721"/>
    </location>
</feature>
<dbReference type="InterPro" id="IPR021861">
    <property type="entry name" value="THO_THOC1"/>
</dbReference>
<reference evidence="2 3" key="1">
    <citation type="submission" date="2016-08" db="EMBL/GenBank/DDBJ databases">
        <title>Draft genome sequence of allopolyploid Zygosaccharomyces rouxii.</title>
        <authorList>
            <person name="Watanabe J."/>
            <person name="Uehara K."/>
            <person name="Mogi Y."/>
            <person name="Tsukioka Y."/>
        </authorList>
    </citation>
    <scope>NUCLEOTIDE SEQUENCE [LARGE SCALE GENOMIC DNA]</scope>
    <source>
        <strain evidence="2 3">NBRC 110957</strain>
    </source>
</reference>
<evidence type="ECO:0008006" key="4">
    <source>
        <dbReference type="Google" id="ProtNLM"/>
    </source>
</evidence>
<feature type="region of interest" description="Disordered" evidence="1">
    <location>
        <begin position="643"/>
        <end position="852"/>
    </location>
</feature>
<evidence type="ECO:0000313" key="2">
    <source>
        <dbReference type="EMBL" id="GAV53760.1"/>
    </source>
</evidence>
<evidence type="ECO:0000256" key="1">
    <source>
        <dbReference type="SAM" id="MobiDB-lite"/>
    </source>
</evidence>
<feature type="compositionally biased region" description="Basic and acidic residues" evidence="1">
    <location>
        <begin position="656"/>
        <end position="666"/>
    </location>
</feature>
<feature type="compositionally biased region" description="Polar residues" evidence="1">
    <location>
        <begin position="841"/>
        <end position="852"/>
    </location>
</feature>
<dbReference type="OrthoDB" id="4060917at2759"/>
<comment type="caution">
    <text evidence="2">The sequence shown here is derived from an EMBL/GenBank/DDBJ whole genome shotgun (WGS) entry which is preliminary data.</text>
</comment>
<feature type="compositionally biased region" description="Low complexity" evidence="1">
    <location>
        <begin position="755"/>
        <end position="765"/>
    </location>
</feature>
<protein>
    <recommendedName>
        <fullName evidence="4">THO complex subunit HPR1</fullName>
    </recommendedName>
</protein>
<organism evidence="2 3">
    <name type="scientific">Zygosaccharomyces rouxii</name>
    <dbReference type="NCBI Taxonomy" id="4956"/>
    <lineage>
        <taxon>Eukaryota</taxon>
        <taxon>Fungi</taxon>
        <taxon>Dikarya</taxon>
        <taxon>Ascomycota</taxon>
        <taxon>Saccharomycotina</taxon>
        <taxon>Saccharomycetes</taxon>
        <taxon>Saccharomycetales</taxon>
        <taxon>Saccharomycetaceae</taxon>
        <taxon>Zygosaccharomyces</taxon>
    </lineage>
</organism>
<dbReference type="EMBL" id="BDGX01000037">
    <property type="protein sequence ID" value="GAV53760.1"/>
    <property type="molecule type" value="Genomic_DNA"/>
</dbReference>
<feature type="compositionally biased region" description="Basic and acidic residues" evidence="1">
    <location>
        <begin position="808"/>
        <end position="817"/>
    </location>
</feature>
<accession>A0A1Q3ADN8</accession>